<feature type="transmembrane region" description="Helical" evidence="8">
    <location>
        <begin position="162"/>
        <end position="183"/>
    </location>
</feature>
<feature type="transmembrane region" description="Helical" evidence="8">
    <location>
        <begin position="481"/>
        <end position="500"/>
    </location>
</feature>
<dbReference type="SUPFAM" id="SSF103473">
    <property type="entry name" value="MFS general substrate transporter"/>
    <property type="match status" value="1"/>
</dbReference>
<feature type="transmembrane region" description="Helical" evidence="8">
    <location>
        <begin position="355"/>
        <end position="375"/>
    </location>
</feature>
<evidence type="ECO:0000256" key="7">
    <source>
        <dbReference type="SAM" id="MobiDB-lite"/>
    </source>
</evidence>
<dbReference type="InterPro" id="IPR020846">
    <property type="entry name" value="MFS_dom"/>
</dbReference>
<sequence>MDYKAEKVSGAGPESDQEKGSIQVGRLDSIATNASLDDALEQLDISTQDADEAFAFLKDHPNADGVRQEAIAILADPQATRRLVRKIDFTIVPCMIAVYFLQYLDKTTISYAAVMGLRKDTHLKGQDFSNCAMMFYIGFLAAEFPTQFLAQRISRLGKYLGANVMIWGVVLTCMAACSSYAGLMICRTLLGVFEAPVAPILVLIIAMWYKKEEQGRRVSYFYMCNGMTQVIGSAVAYGASFSHSSFASWRIFFLTIGLLTIVLGFCVFMLLPDSPVKAVRFTEAEKVAALLRVKENQSGTQNARIKKSQVLESLRDVRVWLVFLSVLLTSIPNGGLSNFSSILLTTFGYSSQQALIYNMPSGAVNVIFVLLSGYLSDRWNDRSLVMLICLVPTIVAAGLMYGLDPTGVPHNKGVLLFASYLSGTFGAAFMLLLAWNASNLAGHSKKVTSNALTLVGFCVGNVLGTQTFQQSEAPGYKSGKIAIVACLTAQVFVCFALRYCNDRLNVRNRANLENMSDQEKMLAREKLAYSDETDLKNPFFVYTH</sequence>
<feature type="transmembrane region" description="Helical" evidence="8">
    <location>
        <begin position="251"/>
        <end position="271"/>
    </location>
</feature>
<feature type="transmembrane region" description="Helical" evidence="8">
    <location>
        <begin position="384"/>
        <end position="403"/>
    </location>
</feature>
<evidence type="ECO:0000256" key="3">
    <source>
        <dbReference type="ARBA" id="ARBA00022692"/>
    </source>
</evidence>
<comment type="similarity">
    <text evidence="6">Belongs to the major facilitator superfamily. Allantoate permease family.</text>
</comment>
<comment type="subcellular location">
    <subcellularLocation>
        <location evidence="1">Membrane</location>
        <topology evidence="1">Multi-pass membrane protein</topology>
    </subcellularLocation>
</comment>
<dbReference type="PANTHER" id="PTHR43791">
    <property type="entry name" value="PERMEASE-RELATED"/>
    <property type="match status" value="1"/>
</dbReference>
<keyword evidence="3 8" id="KW-0812">Transmembrane</keyword>
<feature type="region of interest" description="Disordered" evidence="7">
    <location>
        <begin position="1"/>
        <end position="23"/>
    </location>
</feature>
<evidence type="ECO:0000256" key="1">
    <source>
        <dbReference type="ARBA" id="ARBA00004141"/>
    </source>
</evidence>
<proteinExistence type="inferred from homology"/>
<feature type="transmembrane region" description="Helical" evidence="8">
    <location>
        <begin position="133"/>
        <end position="150"/>
    </location>
</feature>
<dbReference type="GO" id="GO:0022857">
    <property type="term" value="F:transmembrane transporter activity"/>
    <property type="evidence" value="ECO:0007669"/>
    <property type="project" value="InterPro"/>
</dbReference>
<feature type="transmembrane region" description="Helical" evidence="8">
    <location>
        <begin position="447"/>
        <end position="469"/>
    </location>
</feature>
<keyword evidence="4 8" id="KW-1133">Transmembrane helix</keyword>
<evidence type="ECO:0000256" key="8">
    <source>
        <dbReference type="SAM" id="Phobius"/>
    </source>
</evidence>
<comment type="caution">
    <text evidence="10">The sequence shown here is derived from an EMBL/GenBank/DDBJ whole genome shotgun (WGS) entry which is preliminary data.</text>
</comment>
<evidence type="ECO:0000259" key="9">
    <source>
        <dbReference type="PROSITE" id="PS50850"/>
    </source>
</evidence>
<gene>
    <name evidence="10" type="ORF">HRR80_000504</name>
</gene>
<feature type="transmembrane region" description="Helical" evidence="8">
    <location>
        <begin position="317"/>
        <end position="335"/>
    </location>
</feature>
<dbReference type="AlphaFoldDB" id="A0AAN6J2T4"/>
<feature type="transmembrane region" description="Helical" evidence="8">
    <location>
        <begin position="189"/>
        <end position="208"/>
    </location>
</feature>
<reference evidence="10" key="1">
    <citation type="submission" date="2023-01" db="EMBL/GenBank/DDBJ databases">
        <title>Exophiala dermititidis isolated from Cystic Fibrosis Patient.</title>
        <authorList>
            <person name="Kurbessoian T."/>
            <person name="Crocker A."/>
            <person name="Murante D."/>
            <person name="Hogan D.A."/>
            <person name="Stajich J.E."/>
        </authorList>
    </citation>
    <scope>NUCLEOTIDE SEQUENCE</scope>
    <source>
        <strain evidence="10">Ex8</strain>
    </source>
</reference>
<protein>
    <recommendedName>
        <fullName evidence="9">Major facilitator superfamily (MFS) profile domain-containing protein</fullName>
    </recommendedName>
</protein>
<evidence type="ECO:0000256" key="6">
    <source>
        <dbReference type="ARBA" id="ARBA00037968"/>
    </source>
</evidence>
<keyword evidence="2" id="KW-0813">Transport</keyword>
<dbReference type="GO" id="GO:0016020">
    <property type="term" value="C:membrane"/>
    <property type="evidence" value="ECO:0007669"/>
    <property type="project" value="UniProtKB-SubCell"/>
</dbReference>
<evidence type="ECO:0000313" key="10">
    <source>
        <dbReference type="EMBL" id="KAJ8995746.1"/>
    </source>
</evidence>
<keyword evidence="5 8" id="KW-0472">Membrane</keyword>
<feature type="domain" description="Major facilitator superfamily (MFS) profile" evidence="9">
    <location>
        <begin position="91"/>
        <end position="501"/>
    </location>
</feature>
<evidence type="ECO:0000256" key="2">
    <source>
        <dbReference type="ARBA" id="ARBA00022448"/>
    </source>
</evidence>
<evidence type="ECO:0000313" key="11">
    <source>
        <dbReference type="Proteomes" id="UP001161757"/>
    </source>
</evidence>
<evidence type="ECO:0000256" key="4">
    <source>
        <dbReference type="ARBA" id="ARBA00022989"/>
    </source>
</evidence>
<dbReference type="PANTHER" id="PTHR43791:SF40">
    <property type="entry name" value="THIAMINE PATHWAY TRANSPORTER THI73"/>
    <property type="match status" value="1"/>
</dbReference>
<dbReference type="PROSITE" id="PS50850">
    <property type="entry name" value="MFS"/>
    <property type="match status" value="1"/>
</dbReference>
<dbReference type="FunFam" id="1.20.1250.20:FF:000064">
    <property type="entry name" value="MFS allantoate transporter"/>
    <property type="match status" value="1"/>
</dbReference>
<feature type="transmembrane region" description="Helical" evidence="8">
    <location>
        <begin position="415"/>
        <end position="435"/>
    </location>
</feature>
<dbReference type="InterPro" id="IPR036259">
    <property type="entry name" value="MFS_trans_sf"/>
</dbReference>
<organism evidence="10 11">
    <name type="scientific">Exophiala dermatitidis</name>
    <name type="common">Black yeast-like fungus</name>
    <name type="synonym">Wangiella dermatitidis</name>
    <dbReference type="NCBI Taxonomy" id="5970"/>
    <lineage>
        <taxon>Eukaryota</taxon>
        <taxon>Fungi</taxon>
        <taxon>Dikarya</taxon>
        <taxon>Ascomycota</taxon>
        <taxon>Pezizomycotina</taxon>
        <taxon>Eurotiomycetes</taxon>
        <taxon>Chaetothyriomycetidae</taxon>
        <taxon>Chaetothyriales</taxon>
        <taxon>Herpotrichiellaceae</taxon>
        <taxon>Exophiala</taxon>
    </lineage>
</organism>
<feature type="transmembrane region" description="Helical" evidence="8">
    <location>
        <begin position="220"/>
        <end position="239"/>
    </location>
</feature>
<dbReference type="Proteomes" id="UP001161757">
    <property type="component" value="Unassembled WGS sequence"/>
</dbReference>
<dbReference type="Gene3D" id="1.20.1250.20">
    <property type="entry name" value="MFS general substrate transporter like domains"/>
    <property type="match status" value="2"/>
</dbReference>
<feature type="transmembrane region" description="Helical" evidence="8">
    <location>
        <begin position="87"/>
        <end position="104"/>
    </location>
</feature>
<dbReference type="EMBL" id="JAJGCB010000001">
    <property type="protein sequence ID" value="KAJ8995746.1"/>
    <property type="molecule type" value="Genomic_DNA"/>
</dbReference>
<dbReference type="Pfam" id="PF07690">
    <property type="entry name" value="MFS_1"/>
    <property type="match status" value="1"/>
</dbReference>
<accession>A0AAN6J2T4</accession>
<evidence type="ECO:0000256" key="5">
    <source>
        <dbReference type="ARBA" id="ARBA00023136"/>
    </source>
</evidence>
<name>A0AAN6J2T4_EXODE</name>
<dbReference type="InterPro" id="IPR011701">
    <property type="entry name" value="MFS"/>
</dbReference>